<evidence type="ECO:0000313" key="1">
    <source>
        <dbReference type="EMBL" id="DAE21683.1"/>
    </source>
</evidence>
<dbReference type="InterPro" id="IPR036410">
    <property type="entry name" value="HSP_DnaJ_Cys-rich_dom_sf"/>
</dbReference>
<proteinExistence type="predicted"/>
<name>A0A8S5QSA1_9CAUD</name>
<reference evidence="1" key="1">
    <citation type="journal article" date="2021" name="Proc. Natl. Acad. Sci. U.S.A.">
        <title>A Catalog of Tens of Thousands of Viruses from Human Metagenomes Reveals Hidden Associations with Chronic Diseases.</title>
        <authorList>
            <person name="Tisza M.J."/>
            <person name="Buck C.B."/>
        </authorList>
    </citation>
    <scope>NUCLEOTIDE SEQUENCE</scope>
    <source>
        <strain evidence="1">Ct4be24</strain>
    </source>
</reference>
<protein>
    <submittedName>
        <fullName evidence="1">Transcription attenuation protein</fullName>
    </submittedName>
</protein>
<dbReference type="SUPFAM" id="SSF57938">
    <property type="entry name" value="DnaJ/Hsp40 cysteine-rich domain"/>
    <property type="match status" value="1"/>
</dbReference>
<dbReference type="EMBL" id="BK015714">
    <property type="protein sequence ID" value="DAE21683.1"/>
    <property type="molecule type" value="Genomic_DNA"/>
</dbReference>
<dbReference type="Gene3D" id="6.20.20.10">
    <property type="match status" value="1"/>
</dbReference>
<organism evidence="1">
    <name type="scientific">Siphoviridae sp. ct4be24</name>
    <dbReference type="NCBI Taxonomy" id="2826289"/>
    <lineage>
        <taxon>Viruses</taxon>
        <taxon>Duplodnaviria</taxon>
        <taxon>Heunggongvirae</taxon>
        <taxon>Uroviricota</taxon>
        <taxon>Caudoviricetes</taxon>
    </lineage>
</organism>
<accession>A0A8S5QSA1</accession>
<sequence>MEVSEKFENIICPVCGGNGKIDHSRRITWDEDEYWEEKCNYCKGKRIVKRRTLVEDIEVDDLKIDTDKHIY</sequence>